<dbReference type="Gene3D" id="3.40.50.1000">
    <property type="entry name" value="HAD superfamily/HAD-like"/>
    <property type="match status" value="1"/>
</dbReference>
<dbReference type="SUPFAM" id="SSF56784">
    <property type="entry name" value="HAD-like"/>
    <property type="match status" value="1"/>
</dbReference>
<name>A0A383B266_9ZZZZ</name>
<dbReference type="EMBL" id="UINC01196510">
    <property type="protein sequence ID" value="SVE13545.1"/>
    <property type="molecule type" value="Genomic_DNA"/>
</dbReference>
<dbReference type="InterPro" id="IPR023214">
    <property type="entry name" value="HAD_sf"/>
</dbReference>
<gene>
    <name evidence="1" type="ORF">METZ01_LOCUS466399</name>
</gene>
<reference evidence="1" key="1">
    <citation type="submission" date="2018-05" db="EMBL/GenBank/DDBJ databases">
        <authorList>
            <person name="Lanie J.A."/>
            <person name="Ng W.-L."/>
            <person name="Kazmierczak K.M."/>
            <person name="Andrzejewski T.M."/>
            <person name="Davidsen T.M."/>
            <person name="Wayne K.J."/>
            <person name="Tettelin H."/>
            <person name="Glass J.I."/>
            <person name="Rusch D."/>
            <person name="Podicherti R."/>
            <person name="Tsui H.-C.T."/>
            <person name="Winkler M.E."/>
        </authorList>
    </citation>
    <scope>NUCLEOTIDE SEQUENCE</scope>
</reference>
<sequence length="52" mass="5650">MDIDGVLTNGKITIDSSGNEWKTIDFKDIDAIFKLKEQGIKIGLITGEGTPI</sequence>
<dbReference type="InterPro" id="IPR036412">
    <property type="entry name" value="HAD-like_sf"/>
</dbReference>
<evidence type="ECO:0000313" key="1">
    <source>
        <dbReference type="EMBL" id="SVE13545.1"/>
    </source>
</evidence>
<accession>A0A383B266</accession>
<dbReference type="AlphaFoldDB" id="A0A383B266"/>
<proteinExistence type="predicted"/>
<feature type="non-terminal residue" evidence="1">
    <location>
        <position position="52"/>
    </location>
</feature>
<protein>
    <submittedName>
        <fullName evidence="1">Uncharacterized protein</fullName>
    </submittedName>
</protein>
<organism evidence="1">
    <name type="scientific">marine metagenome</name>
    <dbReference type="NCBI Taxonomy" id="408172"/>
    <lineage>
        <taxon>unclassified sequences</taxon>
        <taxon>metagenomes</taxon>
        <taxon>ecological metagenomes</taxon>
    </lineage>
</organism>